<evidence type="ECO:0000313" key="3">
    <source>
        <dbReference type="Proteomes" id="UP000644010"/>
    </source>
</evidence>
<name>A0ABR7E374_9BACT</name>
<feature type="region of interest" description="Disordered" evidence="1">
    <location>
        <begin position="77"/>
        <end position="102"/>
    </location>
</feature>
<reference evidence="2 3" key="1">
    <citation type="submission" date="2020-08" db="EMBL/GenBank/DDBJ databases">
        <title>Genome public.</title>
        <authorList>
            <person name="Liu C."/>
            <person name="Sun Q."/>
        </authorList>
    </citation>
    <scope>NUCLEOTIDE SEQUENCE [LARGE SCALE GENOMIC DNA]</scope>
    <source>
        <strain evidence="2 3">BX2</strain>
    </source>
</reference>
<evidence type="ECO:0008006" key="4">
    <source>
        <dbReference type="Google" id="ProtNLM"/>
    </source>
</evidence>
<proteinExistence type="predicted"/>
<dbReference type="Proteomes" id="UP000644010">
    <property type="component" value="Unassembled WGS sequence"/>
</dbReference>
<protein>
    <recommendedName>
        <fullName evidence="4">DUF3127 domain-containing protein</fullName>
    </recommendedName>
</protein>
<keyword evidence="3" id="KW-1185">Reference proteome</keyword>
<dbReference type="RefSeq" id="WP_186960119.1">
    <property type="nucleotide sequence ID" value="NZ_JACOOI010000016.1"/>
</dbReference>
<accession>A0ABR7E374</accession>
<dbReference type="EMBL" id="JACOOI010000016">
    <property type="protein sequence ID" value="MBC5644216.1"/>
    <property type="molecule type" value="Genomic_DNA"/>
</dbReference>
<organism evidence="2 3">
    <name type="scientific">Parabacteroides segnis</name>
    <dbReference type="NCBI Taxonomy" id="2763058"/>
    <lineage>
        <taxon>Bacteria</taxon>
        <taxon>Pseudomonadati</taxon>
        <taxon>Bacteroidota</taxon>
        <taxon>Bacteroidia</taxon>
        <taxon>Bacteroidales</taxon>
        <taxon>Tannerellaceae</taxon>
        <taxon>Parabacteroides</taxon>
    </lineage>
</organism>
<gene>
    <name evidence="2" type="ORF">H8S77_15140</name>
</gene>
<comment type="caution">
    <text evidence="2">The sequence shown here is derived from an EMBL/GenBank/DDBJ whole genome shotgun (WGS) entry which is preliminary data.</text>
</comment>
<sequence length="102" mass="11248">MANLYGSICLSDIPREVMKKVMTSKGEKIFVNISIGEKKEPITFGNRTYTHYVSCAPKKDERVEGVFYGIGDLMESNPTPVAPSPEDVNNAEHLGPADDLPF</sequence>
<evidence type="ECO:0000313" key="2">
    <source>
        <dbReference type="EMBL" id="MBC5644216.1"/>
    </source>
</evidence>
<evidence type="ECO:0000256" key="1">
    <source>
        <dbReference type="SAM" id="MobiDB-lite"/>
    </source>
</evidence>